<dbReference type="Proteomes" id="UP001209878">
    <property type="component" value="Unassembled WGS sequence"/>
</dbReference>
<sequence length="1406" mass="153408">MSHFRLPDSFTQLRNLTHLALNDVSLARLPPDIGSLSNLLALELRENLLKYLPSSLSFLVKLQTLDLGCNMLDELPETVGSLPSLEELWLDCNELIELPRELGRLKRLTQLDVSENKLERLPEEIGGLVSLTDLLLSQNQLEFLPDGIGELRKLTILKVDQNHLLQLTVTIGNCISLQELILTENLISELPSSVGKLKNLSNLNVDRNRISDLPKEIGHCVRLGVLSLRDNRIMFLPMEVGNLKELHVMDVSGNRLLYLPITITLCNLKALWLSENQAQPMLKFQTDFDDATGQKVLTCFLLPQQAYHTESMENLLRGSVATDQDSRLSWNDRSWTGEVTRTSVKFVGEEDDDRHNSDDEDNHFVRHNTPHPKELKARHAKVFGKGSKDVDGHVIPHNPEKKTEEVSFMPSRDTRWSSDVQDGGVPVEAPKVTLNVHDDSAVFEDAKPSPAVVTVTMRDKTEDKTVKISDDSPKSDDLDSSQEYREKHVGFCDDDSDDFEPDTEGKLRRRDTPHHLKNKRINSMETPESAEEKVRAILAAVGQKRPATPPPPKMDDEDEEDEEEGEKEPETPVASEEVHTIRIIRLPGKGLGISIAGGQGSTPYKGDDEGIFISRVTEDGPAGQAGLRVGDKVLSVNHEDLVGADHHRAVAVLKEAGNDVTMVVARGTTPTVTSPPLTEASDERVASPQNSLPQPDVEICGETITTTIRRNMNGLGFSIAGGRGSTPYKDQETSKTINSIYISRITDGGAADLDGNLQVGDRIISINGMSMTDATHEDAVALLTGATNEITLVVYREKLVVMEQPRSPTILTPPLSPTHNDIRAAPTSPSVKMLSSAPLEAKMEAPRSVQLESGPVLAPPRAAVVPPPRPAVAPRPSWATPPAPPVRTSSAPGANSAQTVISATAAARTSFLQSPVSPMSPVNGTAVVSTTKTVTKSPPITSPVSNVRSASFNHEGYEAEPYPVETIRILKEGGPLGLSIVGGVDHTSHPFGIHQPGVFVSKIVPGGATSHTNLKIGDRILKVNGKEVRAAKHQEVVMLLISPSNEIVLDVRHDPPPPGMRELIIHRNLGDKLGVGIKGGAHSPPGNPLDNTDEGVFLYKIRPGGAIAKDGRLKVGDRLLEVNGQSLLGATYQEAVRVLRMAADPMVILVCDGFSPSIIERSLSNQTGRPLQASLWSIDRDDEEAVYINKEHEAMREAEQFERDNMMKIEQVKQDHMTQGDDDEIRFADDDEDDVRVPGSARHNEQRLEMTPPRVARRPELPIIVPHPYKTSLSSSVLSPLLTALPVMRRVHFQLPAPVARQLAGVAREPEPSSRVAKRPSIPDISTVSATPITLSIFRFQPPSSPGQSNNPATMSSNTATKRPVPAPRQRASLHGQSAGSQSATSVPPITTNTQSKVGRLQLMRS</sequence>
<feature type="compositionally biased region" description="Polar residues" evidence="3">
    <location>
        <begin position="1375"/>
        <end position="1397"/>
    </location>
</feature>
<dbReference type="InterPro" id="IPR003591">
    <property type="entry name" value="Leu-rich_rpt_typical-subtyp"/>
</dbReference>
<dbReference type="SMART" id="SM00369">
    <property type="entry name" value="LRR_TYP"/>
    <property type="match status" value="10"/>
</dbReference>
<feature type="domain" description="PDZ" evidence="4">
    <location>
        <begin position="966"/>
        <end position="1055"/>
    </location>
</feature>
<feature type="compositionally biased region" description="Basic and acidic residues" evidence="3">
    <location>
        <begin position="457"/>
        <end position="491"/>
    </location>
</feature>
<dbReference type="SUPFAM" id="SSF52058">
    <property type="entry name" value="L domain-like"/>
    <property type="match status" value="1"/>
</dbReference>
<dbReference type="PROSITE" id="PS50106">
    <property type="entry name" value="PDZ"/>
    <property type="match status" value="4"/>
</dbReference>
<accession>A0AAD9PCY2</accession>
<comment type="caution">
    <text evidence="5">The sequence shown here is derived from an EMBL/GenBank/DDBJ whole genome shotgun (WGS) entry which is preliminary data.</text>
</comment>
<proteinExistence type="predicted"/>
<dbReference type="Gene3D" id="3.80.10.10">
    <property type="entry name" value="Ribonuclease Inhibitor"/>
    <property type="match status" value="1"/>
</dbReference>
<feature type="region of interest" description="Disordered" evidence="3">
    <location>
        <begin position="347"/>
        <end position="424"/>
    </location>
</feature>
<evidence type="ECO:0000313" key="6">
    <source>
        <dbReference type="Proteomes" id="UP001209878"/>
    </source>
</evidence>
<evidence type="ECO:0000256" key="1">
    <source>
        <dbReference type="ARBA" id="ARBA00022614"/>
    </source>
</evidence>
<dbReference type="InterPro" id="IPR036034">
    <property type="entry name" value="PDZ_sf"/>
</dbReference>
<feature type="region of interest" description="Disordered" evidence="3">
    <location>
        <begin position="810"/>
        <end position="829"/>
    </location>
</feature>
<dbReference type="GO" id="GO:0098968">
    <property type="term" value="P:neurotransmitter receptor transport postsynaptic membrane to endosome"/>
    <property type="evidence" value="ECO:0007669"/>
    <property type="project" value="TreeGrafter"/>
</dbReference>
<feature type="compositionally biased region" description="Basic residues" evidence="3">
    <location>
        <begin position="507"/>
        <end position="520"/>
    </location>
</feature>
<dbReference type="GO" id="GO:0098609">
    <property type="term" value="P:cell-cell adhesion"/>
    <property type="evidence" value="ECO:0007669"/>
    <property type="project" value="TreeGrafter"/>
</dbReference>
<evidence type="ECO:0000313" key="5">
    <source>
        <dbReference type="EMBL" id="KAK2192330.1"/>
    </source>
</evidence>
<keyword evidence="1" id="KW-0433">Leucine-rich repeat</keyword>
<keyword evidence="6" id="KW-1185">Reference proteome</keyword>
<feature type="domain" description="PDZ" evidence="4">
    <location>
        <begin position="1062"/>
        <end position="1150"/>
    </location>
</feature>
<dbReference type="GO" id="GO:0014069">
    <property type="term" value="C:postsynaptic density"/>
    <property type="evidence" value="ECO:0007669"/>
    <property type="project" value="TreeGrafter"/>
</dbReference>
<feature type="compositionally biased region" description="Pro residues" evidence="3">
    <location>
        <begin position="867"/>
        <end position="885"/>
    </location>
</feature>
<gene>
    <name evidence="5" type="ORF">NP493_33g02054</name>
</gene>
<dbReference type="Pfam" id="PF23598">
    <property type="entry name" value="LRR_14"/>
    <property type="match status" value="1"/>
</dbReference>
<dbReference type="PANTHER" id="PTHR23119">
    <property type="entry name" value="DISCS LARGE"/>
    <property type="match status" value="1"/>
</dbReference>
<dbReference type="InterPro" id="IPR001611">
    <property type="entry name" value="Leu-rich_rpt"/>
</dbReference>
<dbReference type="SUPFAM" id="SSF50156">
    <property type="entry name" value="PDZ domain-like"/>
    <property type="match status" value="4"/>
</dbReference>
<feature type="compositionally biased region" description="Polar residues" evidence="3">
    <location>
        <begin position="887"/>
        <end position="897"/>
    </location>
</feature>
<evidence type="ECO:0000256" key="2">
    <source>
        <dbReference type="ARBA" id="ARBA00022737"/>
    </source>
</evidence>
<dbReference type="GO" id="GO:0005912">
    <property type="term" value="C:adherens junction"/>
    <property type="evidence" value="ECO:0007669"/>
    <property type="project" value="TreeGrafter"/>
</dbReference>
<dbReference type="GO" id="GO:0045197">
    <property type="term" value="P:establishment or maintenance of epithelial cell apical/basal polarity"/>
    <property type="evidence" value="ECO:0007669"/>
    <property type="project" value="TreeGrafter"/>
</dbReference>
<name>A0AAD9PCY2_RIDPI</name>
<keyword evidence="2" id="KW-0677">Repeat</keyword>
<feature type="compositionally biased region" description="Acidic residues" evidence="3">
    <location>
        <begin position="555"/>
        <end position="567"/>
    </location>
</feature>
<feature type="region of interest" description="Disordered" evidence="3">
    <location>
        <begin position="1338"/>
        <end position="1406"/>
    </location>
</feature>
<dbReference type="InterPro" id="IPR001478">
    <property type="entry name" value="PDZ"/>
</dbReference>
<dbReference type="InterPro" id="IPR050614">
    <property type="entry name" value="Synaptic_Scaffolding_LAP-MAGUK"/>
</dbReference>
<dbReference type="CDD" id="cd06704">
    <property type="entry name" value="PDZ1_Scribble-like"/>
    <property type="match status" value="1"/>
</dbReference>
<dbReference type="CDD" id="cd06703">
    <property type="entry name" value="PDZ2_Scribble-like"/>
    <property type="match status" value="1"/>
</dbReference>
<dbReference type="GO" id="GO:0016323">
    <property type="term" value="C:basolateral plasma membrane"/>
    <property type="evidence" value="ECO:0007669"/>
    <property type="project" value="TreeGrafter"/>
</dbReference>
<dbReference type="Gene3D" id="2.30.42.10">
    <property type="match status" value="4"/>
</dbReference>
<dbReference type="PROSITE" id="PS51450">
    <property type="entry name" value="LRR"/>
    <property type="match status" value="1"/>
</dbReference>
<evidence type="ECO:0000259" key="4">
    <source>
        <dbReference type="PROSITE" id="PS50106"/>
    </source>
</evidence>
<dbReference type="SMART" id="SM00228">
    <property type="entry name" value="PDZ"/>
    <property type="match status" value="4"/>
</dbReference>
<feature type="domain" description="PDZ" evidence="4">
    <location>
        <begin position="705"/>
        <end position="798"/>
    </location>
</feature>
<dbReference type="PANTHER" id="PTHR23119:SF44">
    <property type="entry name" value="PROTEIN LAP4"/>
    <property type="match status" value="1"/>
</dbReference>
<dbReference type="SMART" id="SM00364">
    <property type="entry name" value="LRR_BAC"/>
    <property type="match status" value="7"/>
</dbReference>
<dbReference type="CDD" id="cd06701">
    <property type="entry name" value="PDZ4_Scribble-like"/>
    <property type="match status" value="1"/>
</dbReference>
<feature type="region of interest" description="Disordered" evidence="3">
    <location>
        <begin position="867"/>
        <end position="897"/>
    </location>
</feature>
<dbReference type="CDD" id="cd06702">
    <property type="entry name" value="PDZ3_Scribble-like"/>
    <property type="match status" value="1"/>
</dbReference>
<organism evidence="5 6">
    <name type="scientific">Ridgeia piscesae</name>
    <name type="common">Tubeworm</name>
    <dbReference type="NCBI Taxonomy" id="27915"/>
    <lineage>
        <taxon>Eukaryota</taxon>
        <taxon>Metazoa</taxon>
        <taxon>Spiralia</taxon>
        <taxon>Lophotrochozoa</taxon>
        <taxon>Annelida</taxon>
        <taxon>Polychaeta</taxon>
        <taxon>Sedentaria</taxon>
        <taxon>Canalipalpata</taxon>
        <taxon>Sabellida</taxon>
        <taxon>Siboglinidae</taxon>
        <taxon>Ridgeia</taxon>
    </lineage>
</organism>
<dbReference type="GO" id="GO:0045211">
    <property type="term" value="C:postsynaptic membrane"/>
    <property type="evidence" value="ECO:0007669"/>
    <property type="project" value="TreeGrafter"/>
</dbReference>
<dbReference type="EMBL" id="JAODUO010000033">
    <property type="protein sequence ID" value="KAK2192330.1"/>
    <property type="molecule type" value="Genomic_DNA"/>
</dbReference>
<feature type="domain" description="PDZ" evidence="4">
    <location>
        <begin position="580"/>
        <end position="668"/>
    </location>
</feature>
<feature type="region of interest" description="Disordered" evidence="3">
    <location>
        <begin position="456"/>
        <end position="578"/>
    </location>
</feature>
<dbReference type="FunFam" id="3.80.10.10:FF:000338">
    <property type="entry name" value="protein scribble homolog isoform X12"/>
    <property type="match status" value="1"/>
</dbReference>
<dbReference type="FunFam" id="2.30.42.10:FF:000074">
    <property type="entry name" value="protein scribble homolog isoform X2"/>
    <property type="match status" value="1"/>
</dbReference>
<evidence type="ECO:0000256" key="3">
    <source>
        <dbReference type="SAM" id="MobiDB-lite"/>
    </source>
</evidence>
<feature type="compositionally biased region" description="Basic and acidic residues" evidence="3">
    <location>
        <begin position="386"/>
        <end position="405"/>
    </location>
</feature>
<dbReference type="InterPro" id="IPR055414">
    <property type="entry name" value="LRR_R13L4/SHOC2-like"/>
</dbReference>
<dbReference type="GO" id="GO:0098887">
    <property type="term" value="P:neurotransmitter receptor transport, endosome to postsynaptic membrane"/>
    <property type="evidence" value="ECO:0007669"/>
    <property type="project" value="TreeGrafter"/>
</dbReference>
<dbReference type="GO" id="GO:0043113">
    <property type="term" value="P:receptor clustering"/>
    <property type="evidence" value="ECO:0007669"/>
    <property type="project" value="TreeGrafter"/>
</dbReference>
<dbReference type="GO" id="GO:0019901">
    <property type="term" value="F:protein kinase binding"/>
    <property type="evidence" value="ECO:0007669"/>
    <property type="project" value="TreeGrafter"/>
</dbReference>
<feature type="region of interest" description="Disordered" evidence="3">
    <location>
        <begin position="668"/>
        <end position="696"/>
    </location>
</feature>
<reference evidence="5" key="1">
    <citation type="journal article" date="2023" name="Mol. Biol. Evol.">
        <title>Third-Generation Sequencing Reveals the Adaptive Role of the Epigenome in Three Deep-Sea Polychaetes.</title>
        <authorList>
            <person name="Perez M."/>
            <person name="Aroh O."/>
            <person name="Sun Y."/>
            <person name="Lan Y."/>
            <person name="Juniper S.K."/>
            <person name="Young C.R."/>
            <person name="Angers B."/>
            <person name="Qian P.Y."/>
        </authorList>
    </citation>
    <scope>NUCLEOTIDE SEQUENCE</scope>
    <source>
        <strain evidence="5">R07B-5</strain>
    </source>
</reference>
<protein>
    <recommendedName>
        <fullName evidence="4">PDZ domain-containing protein</fullName>
    </recommendedName>
</protein>
<dbReference type="InterPro" id="IPR032675">
    <property type="entry name" value="LRR_dom_sf"/>
</dbReference>
<feature type="compositionally biased region" description="Acidic residues" evidence="3">
    <location>
        <begin position="492"/>
        <end position="502"/>
    </location>
</feature>
<dbReference type="Pfam" id="PF00595">
    <property type="entry name" value="PDZ"/>
    <property type="match status" value="4"/>
</dbReference>